<sequence>MFLVSTISESSLGLTWAQEYFDALANIGEPVKEKDLVMLVISGLREEYNGLKSALLGRQFTTAFEELHGLLSDHDYMIKKPATDISPAQAFIVVTNSHTSVVHDATSSTPPTVTPQNQERRKRSGAEDVMYSITTMKSSEQATTSSIALII</sequence>
<evidence type="ECO:0000313" key="3">
    <source>
        <dbReference type="Proteomes" id="UP000235145"/>
    </source>
</evidence>
<accession>A0A9R1UUD8</accession>
<dbReference type="AlphaFoldDB" id="A0A9R1UUD8"/>
<dbReference type="Proteomes" id="UP000235145">
    <property type="component" value="Unassembled WGS sequence"/>
</dbReference>
<proteinExistence type="predicted"/>
<evidence type="ECO:0000313" key="2">
    <source>
        <dbReference type="EMBL" id="KAJ0193257.1"/>
    </source>
</evidence>
<gene>
    <name evidence="2" type="ORF">LSAT_V11C800407230</name>
</gene>
<name>A0A9R1UUD8_LACSA</name>
<comment type="caution">
    <text evidence="2">The sequence shown here is derived from an EMBL/GenBank/DDBJ whole genome shotgun (WGS) entry which is preliminary data.</text>
</comment>
<keyword evidence="3" id="KW-1185">Reference proteome</keyword>
<evidence type="ECO:0000256" key="1">
    <source>
        <dbReference type="SAM" id="MobiDB-lite"/>
    </source>
</evidence>
<dbReference type="PANTHER" id="PTHR47481">
    <property type="match status" value="1"/>
</dbReference>
<protein>
    <submittedName>
        <fullName evidence="2">Uncharacterized protein</fullName>
    </submittedName>
</protein>
<feature type="region of interest" description="Disordered" evidence="1">
    <location>
        <begin position="103"/>
        <end position="126"/>
    </location>
</feature>
<reference evidence="2 3" key="1">
    <citation type="journal article" date="2017" name="Nat. Commun.">
        <title>Genome assembly with in vitro proximity ligation data and whole-genome triplication in lettuce.</title>
        <authorList>
            <person name="Reyes-Chin-Wo S."/>
            <person name="Wang Z."/>
            <person name="Yang X."/>
            <person name="Kozik A."/>
            <person name="Arikit S."/>
            <person name="Song C."/>
            <person name="Xia L."/>
            <person name="Froenicke L."/>
            <person name="Lavelle D.O."/>
            <person name="Truco M.J."/>
            <person name="Xia R."/>
            <person name="Zhu S."/>
            <person name="Xu C."/>
            <person name="Xu H."/>
            <person name="Xu X."/>
            <person name="Cox K."/>
            <person name="Korf I."/>
            <person name="Meyers B.C."/>
            <person name="Michelmore R.W."/>
        </authorList>
    </citation>
    <scope>NUCLEOTIDE SEQUENCE [LARGE SCALE GENOMIC DNA]</scope>
    <source>
        <strain evidence="3">cv. Salinas</strain>
        <tissue evidence="2">Seedlings</tissue>
    </source>
</reference>
<dbReference type="EMBL" id="NBSK02000008">
    <property type="protein sequence ID" value="KAJ0193257.1"/>
    <property type="molecule type" value="Genomic_DNA"/>
</dbReference>
<dbReference type="PANTHER" id="PTHR47481:SF39">
    <property type="entry name" value="TRANSCRIPTION FACTOR INTERACTOR AND REGULATOR CCHC(ZN) FAMILY"/>
    <property type="match status" value="1"/>
</dbReference>
<feature type="compositionally biased region" description="Polar residues" evidence="1">
    <location>
        <begin position="103"/>
        <end position="117"/>
    </location>
</feature>
<organism evidence="2 3">
    <name type="scientific">Lactuca sativa</name>
    <name type="common">Garden lettuce</name>
    <dbReference type="NCBI Taxonomy" id="4236"/>
    <lineage>
        <taxon>Eukaryota</taxon>
        <taxon>Viridiplantae</taxon>
        <taxon>Streptophyta</taxon>
        <taxon>Embryophyta</taxon>
        <taxon>Tracheophyta</taxon>
        <taxon>Spermatophyta</taxon>
        <taxon>Magnoliopsida</taxon>
        <taxon>eudicotyledons</taxon>
        <taxon>Gunneridae</taxon>
        <taxon>Pentapetalae</taxon>
        <taxon>asterids</taxon>
        <taxon>campanulids</taxon>
        <taxon>Asterales</taxon>
        <taxon>Asteraceae</taxon>
        <taxon>Cichorioideae</taxon>
        <taxon>Cichorieae</taxon>
        <taxon>Lactucinae</taxon>
        <taxon>Lactuca</taxon>
    </lineage>
</organism>